<gene>
    <name evidence="17" type="ORF">LTRI10_LOCUS32</name>
</gene>
<dbReference type="InterPro" id="IPR036412">
    <property type="entry name" value="HAD-like_sf"/>
</dbReference>
<evidence type="ECO:0000256" key="5">
    <source>
        <dbReference type="ARBA" id="ARBA00022528"/>
    </source>
</evidence>
<comment type="subcellular location">
    <subcellularLocation>
        <location evidence="2">Plastid</location>
        <location evidence="2">Chloroplast</location>
    </subcellularLocation>
</comment>
<dbReference type="InterPro" id="IPR006357">
    <property type="entry name" value="HAD-SF_hydro_IIA"/>
</dbReference>
<comment type="function">
    <text evidence="12">Photorespiratory enzyme that dephosphorylates the 2-phosphoglycolate produced by the RuBisCO oxygenation reaction.</text>
</comment>
<sequence>MSAPAATQLLDPHSARALVDSVEAFLFDCDGVIWKGDKLIDGVPETLDLLRSKGKKLVFVTNNSTKSRRQYAAKFHSLGISVSEDEIFSSSFAAAMYLKVKEFPPEKKVYVIGMEGIVKELEQAGFTAIGGPEDAEKRAEWKSNTLFEHDKSVGAVVVGLDPYVNYHKLQYATLCVRENPGCLFIATNQDAVGHMTDLQEWPGAGCMVAALRGSTEREPIVVGKPSTFMMDFLLQKFNISTSKMCMVGDRLDTDILFGQSSGCKTLLVLSGVTTETLLHSPSNQIKPDYYTTQVSDFIGFLGS</sequence>
<dbReference type="GO" id="GO:0009507">
    <property type="term" value="C:chloroplast"/>
    <property type="evidence" value="ECO:0007669"/>
    <property type="project" value="UniProtKB-SubCell"/>
</dbReference>
<organism evidence="17 18">
    <name type="scientific">Linum trigynum</name>
    <dbReference type="NCBI Taxonomy" id="586398"/>
    <lineage>
        <taxon>Eukaryota</taxon>
        <taxon>Viridiplantae</taxon>
        <taxon>Streptophyta</taxon>
        <taxon>Embryophyta</taxon>
        <taxon>Tracheophyta</taxon>
        <taxon>Spermatophyta</taxon>
        <taxon>Magnoliopsida</taxon>
        <taxon>eudicotyledons</taxon>
        <taxon>Gunneridae</taxon>
        <taxon>Pentapetalae</taxon>
        <taxon>rosids</taxon>
        <taxon>fabids</taxon>
        <taxon>Malpighiales</taxon>
        <taxon>Linaceae</taxon>
        <taxon>Linum</taxon>
    </lineage>
</organism>
<comment type="similarity">
    <text evidence="3">Belongs to the HAD-like hydrolase superfamily. CbbY/CbbZ/Gph/YieH family.</text>
</comment>
<comment type="cofactor">
    <cofactor evidence="16">
        <name>Mg(2+)</name>
        <dbReference type="ChEBI" id="CHEBI:18420"/>
    </cofactor>
    <text evidence="16">Divalent metal ions. Mg(2+) is the most effective.</text>
</comment>
<keyword evidence="5" id="KW-0150">Chloroplast</keyword>
<feature type="active site" description="Proton donor" evidence="14">
    <location>
        <position position="30"/>
    </location>
</feature>
<evidence type="ECO:0000313" key="18">
    <source>
        <dbReference type="Proteomes" id="UP001497516"/>
    </source>
</evidence>
<dbReference type="EC" id="3.1.3.18" evidence="4 13"/>
<feature type="binding site" evidence="16">
    <location>
        <position position="28"/>
    </location>
    <ligand>
        <name>Mg(2+)</name>
        <dbReference type="ChEBI" id="CHEBI:18420"/>
    </ligand>
</feature>
<dbReference type="Pfam" id="PF13344">
    <property type="entry name" value="Hydrolase_6"/>
    <property type="match status" value="1"/>
</dbReference>
<keyword evidence="7" id="KW-0934">Plastid</keyword>
<evidence type="ECO:0000256" key="11">
    <source>
        <dbReference type="ARBA" id="ARBA00023238"/>
    </source>
</evidence>
<name>A0AAV2C622_9ROSI</name>
<keyword evidence="9" id="KW-0809">Transit peptide</keyword>
<evidence type="ECO:0000256" key="3">
    <source>
        <dbReference type="ARBA" id="ARBA00006171"/>
    </source>
</evidence>
<keyword evidence="6" id="KW-0597">Phosphoprotein</keyword>
<evidence type="ECO:0000256" key="12">
    <source>
        <dbReference type="ARBA" id="ARBA00059713"/>
    </source>
</evidence>
<dbReference type="FunFam" id="3.40.50.1000:FF:000447">
    <property type="match status" value="1"/>
</dbReference>
<keyword evidence="10" id="KW-0007">Acetylation</keyword>
<dbReference type="Proteomes" id="UP001497516">
    <property type="component" value="Chromosome 1"/>
</dbReference>
<evidence type="ECO:0000256" key="8">
    <source>
        <dbReference type="ARBA" id="ARBA00022801"/>
    </source>
</evidence>
<dbReference type="EMBL" id="OZ034813">
    <property type="protein sequence ID" value="CAL1352033.1"/>
    <property type="molecule type" value="Genomic_DNA"/>
</dbReference>
<accession>A0AAV2C622</accession>
<dbReference type="NCBIfam" id="TIGR01460">
    <property type="entry name" value="HAD-SF-IIA"/>
    <property type="match status" value="1"/>
</dbReference>
<evidence type="ECO:0000256" key="4">
    <source>
        <dbReference type="ARBA" id="ARBA00013078"/>
    </source>
</evidence>
<evidence type="ECO:0000256" key="15">
    <source>
        <dbReference type="PIRSR" id="PIRSR000915-2"/>
    </source>
</evidence>
<dbReference type="SFLD" id="SFLDG01139">
    <property type="entry name" value="C2.A:_Pyridoxal_Phosphate_Phos"/>
    <property type="match status" value="1"/>
</dbReference>
<evidence type="ECO:0000256" key="13">
    <source>
        <dbReference type="PIRNR" id="PIRNR000915"/>
    </source>
</evidence>
<feature type="binding site" evidence="16">
    <location>
        <position position="249"/>
    </location>
    <ligand>
        <name>Mg(2+)</name>
        <dbReference type="ChEBI" id="CHEBI:18420"/>
    </ligand>
</feature>
<keyword evidence="16" id="KW-0479">Metal-binding</keyword>
<keyword evidence="18" id="KW-1185">Reference proteome</keyword>
<feature type="binding site" evidence="15">
    <location>
        <position position="224"/>
    </location>
    <ligand>
        <name>substrate</name>
    </ligand>
</feature>
<comment type="catalytic activity">
    <reaction evidence="1 13">
        <text>2-phosphoglycolate + H2O = glycolate + phosphate</text>
        <dbReference type="Rhea" id="RHEA:14369"/>
        <dbReference type="ChEBI" id="CHEBI:15377"/>
        <dbReference type="ChEBI" id="CHEBI:29805"/>
        <dbReference type="ChEBI" id="CHEBI:43474"/>
        <dbReference type="ChEBI" id="CHEBI:58033"/>
        <dbReference type="EC" id="3.1.3.18"/>
    </reaction>
</comment>
<dbReference type="AlphaFoldDB" id="A0AAV2C622"/>
<evidence type="ECO:0000256" key="1">
    <source>
        <dbReference type="ARBA" id="ARBA00000830"/>
    </source>
</evidence>
<evidence type="ECO:0000313" key="17">
    <source>
        <dbReference type="EMBL" id="CAL1352033.1"/>
    </source>
</evidence>
<feature type="active site" description="Nucleophile" evidence="14">
    <location>
        <position position="28"/>
    </location>
</feature>
<dbReference type="Gene3D" id="3.40.50.1000">
    <property type="entry name" value="HAD superfamily/HAD-like"/>
    <property type="match status" value="2"/>
</dbReference>
<protein>
    <recommendedName>
        <fullName evidence="4 13">Phosphoglycolate phosphatase</fullName>
        <ecNumber evidence="4 13">3.1.3.18</ecNumber>
    </recommendedName>
</protein>
<evidence type="ECO:0000256" key="2">
    <source>
        <dbReference type="ARBA" id="ARBA00004229"/>
    </source>
</evidence>
<dbReference type="NCBIfam" id="TIGR01452">
    <property type="entry name" value="PGP_euk"/>
    <property type="match status" value="1"/>
</dbReference>
<reference evidence="17 18" key="1">
    <citation type="submission" date="2024-04" db="EMBL/GenBank/DDBJ databases">
        <authorList>
            <person name="Fracassetti M."/>
        </authorList>
    </citation>
    <scope>NUCLEOTIDE SEQUENCE [LARGE SCALE GENOMIC DNA]</scope>
</reference>
<dbReference type="PANTHER" id="PTHR19288:SF75">
    <property type="entry name" value="PHOSPHOGLYCOLATE PHOSPHATASE 2"/>
    <property type="match status" value="1"/>
</dbReference>
<dbReference type="InterPro" id="IPR023214">
    <property type="entry name" value="HAD_sf"/>
</dbReference>
<evidence type="ECO:0000256" key="14">
    <source>
        <dbReference type="PIRSR" id="PIRSR000915-1"/>
    </source>
</evidence>
<feature type="binding site" evidence="16">
    <location>
        <position position="30"/>
    </location>
    <ligand>
        <name>Mg(2+)</name>
        <dbReference type="ChEBI" id="CHEBI:18420"/>
    </ligand>
</feature>
<dbReference type="SFLD" id="SFLDF00039">
    <property type="entry name" value="phosphoglycolate_phosphatase_2"/>
    <property type="match status" value="1"/>
</dbReference>
<dbReference type="SUPFAM" id="SSF56784">
    <property type="entry name" value="HAD-like"/>
    <property type="match status" value="1"/>
</dbReference>
<evidence type="ECO:0000256" key="7">
    <source>
        <dbReference type="ARBA" id="ARBA00022640"/>
    </source>
</evidence>
<keyword evidence="11" id="KW-0601">Photorespiration</keyword>
<dbReference type="PIRSF" id="PIRSF000915">
    <property type="entry name" value="PGP-type_phosphatase"/>
    <property type="match status" value="1"/>
</dbReference>
<dbReference type="GO" id="GO:0008967">
    <property type="term" value="F:phosphoglycolate phosphatase activity"/>
    <property type="evidence" value="ECO:0007669"/>
    <property type="project" value="UniProtKB-EC"/>
</dbReference>
<dbReference type="PANTHER" id="PTHR19288">
    <property type="entry name" value="4-NITROPHENYLPHOSPHATASE-RELATED"/>
    <property type="match status" value="1"/>
</dbReference>
<proteinExistence type="inferred from homology"/>
<keyword evidence="16" id="KW-0460">Magnesium</keyword>
<dbReference type="InterPro" id="IPR006349">
    <property type="entry name" value="PGP_euk"/>
</dbReference>
<evidence type="ECO:0000256" key="6">
    <source>
        <dbReference type="ARBA" id="ARBA00022553"/>
    </source>
</evidence>
<dbReference type="Pfam" id="PF13242">
    <property type="entry name" value="Hydrolase_like"/>
    <property type="match status" value="1"/>
</dbReference>
<evidence type="ECO:0000256" key="16">
    <source>
        <dbReference type="PIRSR" id="PIRSR000915-3"/>
    </source>
</evidence>
<dbReference type="SFLD" id="SFLDS00003">
    <property type="entry name" value="Haloacid_Dehalogenase"/>
    <property type="match status" value="1"/>
</dbReference>
<keyword evidence="8 13" id="KW-0378">Hydrolase</keyword>
<dbReference type="GO" id="GO:0009853">
    <property type="term" value="P:photorespiration"/>
    <property type="evidence" value="ECO:0007669"/>
    <property type="project" value="UniProtKB-KW"/>
</dbReference>
<dbReference type="FunFam" id="3.40.50.1000:FF:000039">
    <property type="entry name" value="Phosphoglycolate phosphatase"/>
    <property type="match status" value="1"/>
</dbReference>
<dbReference type="CDD" id="cd07510">
    <property type="entry name" value="HAD_Pase_UmpH-like"/>
    <property type="match status" value="1"/>
</dbReference>
<evidence type="ECO:0000256" key="10">
    <source>
        <dbReference type="ARBA" id="ARBA00022990"/>
    </source>
</evidence>
<dbReference type="GO" id="GO:0046872">
    <property type="term" value="F:metal ion binding"/>
    <property type="evidence" value="ECO:0007669"/>
    <property type="project" value="UniProtKB-KW"/>
</dbReference>
<evidence type="ECO:0000256" key="9">
    <source>
        <dbReference type="ARBA" id="ARBA00022946"/>
    </source>
</evidence>